<dbReference type="PATRIC" id="fig|43687.5.peg.1538"/>
<evidence type="ECO:0000313" key="10">
    <source>
        <dbReference type="Proteomes" id="UP000062398"/>
    </source>
</evidence>
<dbReference type="EMBL" id="CP008822">
    <property type="protein sequence ID" value="AIM27558.1"/>
    <property type="molecule type" value="Genomic_DNA"/>
</dbReference>
<dbReference type="Proteomes" id="UP000056255">
    <property type="component" value="Chromosome"/>
</dbReference>
<dbReference type="EMBL" id="CP012172">
    <property type="protein sequence ID" value="AKV74420.1"/>
    <property type="molecule type" value="Genomic_DNA"/>
</dbReference>
<evidence type="ECO:0000313" key="1">
    <source>
        <dbReference type="EMBL" id="AIM27558.1"/>
    </source>
</evidence>
<evidence type="ECO:0000313" key="11">
    <source>
        <dbReference type="Proteomes" id="UP000062475"/>
    </source>
</evidence>
<name>A0A088E6F3_9CREN</name>
<dbReference type="GeneID" id="97613482"/>
<dbReference type="RefSeq" id="WP_012021361.1">
    <property type="nucleotide sequence ID" value="NZ_CP008822.1"/>
</dbReference>
<dbReference type="Proteomes" id="UP000068832">
    <property type="component" value="Chromosome"/>
</dbReference>
<dbReference type="InterPro" id="IPR012675">
    <property type="entry name" value="Beta-grasp_dom_sf"/>
</dbReference>
<reference evidence="6 8" key="3">
    <citation type="submission" date="2015-07" db="EMBL/GenBank/DDBJ databases">
        <title>Physiological, transcriptional responses and genome re-sequencing of acid resistant extremely thermoacidophilic Metallosphaera sedula SARC-M1.</title>
        <authorList>
            <person name="Ai C."/>
            <person name="McCarthy S."/>
            <person name="Eckrich V."/>
            <person name="Rudrappa D."/>
            <person name="Qiu G."/>
            <person name="Blum P."/>
        </authorList>
    </citation>
    <scope>NUCLEOTIDE SEQUENCE [LARGE SCALE GENOMIC DNA]</scope>
    <source>
        <strain evidence="6 8">SARC-M1</strain>
    </source>
</reference>
<dbReference type="EMBL" id="CP012176">
    <property type="protein sequence ID" value="AKV83394.1"/>
    <property type="molecule type" value="Genomic_DNA"/>
</dbReference>
<dbReference type="InterPro" id="IPR016155">
    <property type="entry name" value="Mopterin_synth/thiamin_S_b"/>
</dbReference>
<dbReference type="Gene3D" id="3.10.20.30">
    <property type="match status" value="1"/>
</dbReference>
<evidence type="ECO:0000313" key="7">
    <source>
        <dbReference type="Proteomes" id="UP000029084"/>
    </source>
</evidence>
<evidence type="ECO:0000313" key="9">
    <source>
        <dbReference type="Proteomes" id="UP000061362"/>
    </source>
</evidence>
<protein>
    <submittedName>
        <fullName evidence="1">Thiamine S protein</fullName>
    </submittedName>
    <submittedName>
        <fullName evidence="2">Thiamine biosynthesis protein ThiS</fullName>
    </submittedName>
</protein>
<dbReference type="EMBL" id="CP012173">
    <property type="protein sequence ID" value="AKV76659.1"/>
    <property type="molecule type" value="Genomic_DNA"/>
</dbReference>
<evidence type="ECO:0000313" key="8">
    <source>
        <dbReference type="Proteomes" id="UP000056255"/>
    </source>
</evidence>
<gene>
    <name evidence="1" type="ORF">HA72_1416</name>
    <name evidence="2" type="ORF">MsedA_1435</name>
    <name evidence="3" type="ORF">MsedB_1437</name>
    <name evidence="4" type="ORF">MsedC_1435</name>
    <name evidence="5" type="ORF">MsedD_1436</name>
    <name evidence="6" type="ORF">MsedE_1441</name>
</gene>
<sequence>MKVTVYLPREKREKEVELNPNSTVRDLVRKLGLTVQGSVVLRDGVPLLEDERIKEGEKLTVVQTASGG</sequence>
<proteinExistence type="predicted"/>
<dbReference type="EMBL" id="CP012175">
    <property type="protein sequence ID" value="AKV81156.1"/>
    <property type="molecule type" value="Genomic_DNA"/>
</dbReference>
<dbReference type="SUPFAM" id="SSF54285">
    <property type="entry name" value="MoaD/ThiS"/>
    <property type="match status" value="1"/>
</dbReference>
<reference evidence="9 10" key="2">
    <citation type="journal article" date="2015" name="Genome Announc.">
        <title>Complete Genome Sequences of Evolved Arsenate-Resistant Metallosphaera sedula Strains.</title>
        <authorList>
            <person name="Ai C."/>
            <person name="McCarthy S."/>
            <person name="Schackwitz W."/>
            <person name="Martin J."/>
            <person name="Lipzen A."/>
            <person name="Blum P."/>
        </authorList>
    </citation>
    <scope>NUCLEOTIDE SEQUENCE [LARGE SCALE GENOMIC DNA]</scope>
    <source>
        <strain evidence="4 10">ARS120-1</strain>
        <strain evidence="5 9">ARS120-2</strain>
        <strain evidence="2 12">ARS50-1</strain>
        <strain evidence="3 11">ARS50-2</strain>
    </source>
</reference>
<accession>A0A088E6F3</accession>
<dbReference type="Proteomes" id="UP000029084">
    <property type="component" value="Chromosome"/>
</dbReference>
<dbReference type="Proteomes" id="UP000062475">
    <property type="component" value="Chromosome"/>
</dbReference>
<dbReference type="Proteomes" id="UP000061362">
    <property type="component" value="Chromosome"/>
</dbReference>
<dbReference type="EMBL" id="CP012174">
    <property type="protein sequence ID" value="AKV78911.1"/>
    <property type="molecule type" value="Genomic_DNA"/>
</dbReference>
<dbReference type="Proteomes" id="UP000062398">
    <property type="component" value="Chromosome"/>
</dbReference>
<evidence type="ECO:0000313" key="4">
    <source>
        <dbReference type="EMBL" id="AKV78911.1"/>
    </source>
</evidence>
<evidence type="ECO:0000313" key="12">
    <source>
        <dbReference type="Proteomes" id="UP000068832"/>
    </source>
</evidence>
<organism evidence="1 7">
    <name type="scientific">Metallosphaera sedula</name>
    <dbReference type="NCBI Taxonomy" id="43687"/>
    <lineage>
        <taxon>Archaea</taxon>
        <taxon>Thermoproteota</taxon>
        <taxon>Thermoprotei</taxon>
        <taxon>Sulfolobales</taxon>
        <taxon>Sulfolobaceae</taxon>
        <taxon>Metallosphaera</taxon>
    </lineage>
</organism>
<evidence type="ECO:0000313" key="2">
    <source>
        <dbReference type="EMBL" id="AKV74420.1"/>
    </source>
</evidence>
<evidence type="ECO:0000313" key="3">
    <source>
        <dbReference type="EMBL" id="AKV76659.1"/>
    </source>
</evidence>
<dbReference type="InterPro" id="IPR053833">
    <property type="entry name" value="SAMP2"/>
</dbReference>
<evidence type="ECO:0000313" key="6">
    <source>
        <dbReference type="EMBL" id="AKV83394.1"/>
    </source>
</evidence>
<evidence type="ECO:0000313" key="5">
    <source>
        <dbReference type="EMBL" id="AKV81156.1"/>
    </source>
</evidence>
<dbReference type="AlphaFoldDB" id="A0A088E6F3"/>
<dbReference type="OrthoDB" id="39964at2157"/>
<dbReference type="Pfam" id="PF21965">
    <property type="entry name" value="SAMP2"/>
    <property type="match status" value="1"/>
</dbReference>
<reference evidence="1 7" key="1">
    <citation type="journal article" date="2014" name="J. Bacteriol.">
        <title>Role of an Archaeal PitA Transporter in the Copper and Arsenic Resistance of Metallosphaera sedula, an Extreme Thermoacidophile.</title>
        <authorList>
            <person name="McCarthy S."/>
            <person name="Ai C."/>
            <person name="Wheaton G."/>
            <person name="Tevatia R."/>
            <person name="Eckrich V."/>
            <person name="Kelly R."/>
            <person name="Blum P."/>
        </authorList>
    </citation>
    <scope>NUCLEOTIDE SEQUENCE [LARGE SCALE GENOMIC DNA]</scope>
    <source>
        <strain evidence="1 7">CuR1</strain>
    </source>
</reference>